<protein>
    <recommendedName>
        <fullName evidence="10">Gamma-adaptin</fullName>
    </recommendedName>
</protein>
<evidence type="ECO:0000256" key="5">
    <source>
        <dbReference type="ARBA" id="ARBA00022927"/>
    </source>
</evidence>
<evidence type="ECO:0000256" key="6">
    <source>
        <dbReference type="ARBA" id="ARBA00023034"/>
    </source>
</evidence>
<feature type="compositionally biased region" description="Low complexity" evidence="11">
    <location>
        <begin position="681"/>
        <end position="690"/>
    </location>
</feature>
<keyword evidence="15" id="KW-1185">Reference proteome</keyword>
<proteinExistence type="inferred from homology"/>
<dbReference type="GO" id="GO:0030117">
    <property type="term" value="C:membrane coat"/>
    <property type="evidence" value="ECO:0007669"/>
    <property type="project" value="InterPro"/>
</dbReference>
<feature type="compositionally biased region" description="Polar residues" evidence="11">
    <location>
        <begin position="697"/>
        <end position="713"/>
    </location>
</feature>
<dbReference type="GO" id="GO:0005794">
    <property type="term" value="C:Golgi apparatus"/>
    <property type="evidence" value="ECO:0007669"/>
    <property type="project" value="UniProtKB-SubCell"/>
</dbReference>
<dbReference type="InterPro" id="IPR017938">
    <property type="entry name" value="Riboflavin_synthase-like_b-brl"/>
</dbReference>
<comment type="caution">
    <text evidence="14">The sequence shown here is derived from an EMBL/GenBank/DDBJ whole genome shotgun (WGS) entry which is preliminary data.</text>
</comment>
<keyword evidence="4" id="KW-0813">Transport</keyword>
<dbReference type="GO" id="GO:0030659">
    <property type="term" value="C:cytoplasmic vesicle membrane"/>
    <property type="evidence" value="ECO:0007669"/>
    <property type="project" value="UniProtKB-SubCell"/>
</dbReference>
<evidence type="ECO:0000256" key="3">
    <source>
        <dbReference type="ARBA" id="ARBA00006613"/>
    </source>
</evidence>
<evidence type="ECO:0000259" key="12">
    <source>
        <dbReference type="PROSITE" id="PS50180"/>
    </source>
</evidence>
<evidence type="ECO:0000256" key="2">
    <source>
        <dbReference type="ARBA" id="ARBA00004555"/>
    </source>
</evidence>
<dbReference type="PANTHER" id="PTHR22780">
    <property type="entry name" value="ADAPTIN, ALPHA/GAMMA/EPSILON"/>
    <property type="match status" value="1"/>
</dbReference>
<dbReference type="GO" id="GO:0005829">
    <property type="term" value="C:cytosol"/>
    <property type="evidence" value="ECO:0007669"/>
    <property type="project" value="GOC"/>
</dbReference>
<evidence type="ECO:0000256" key="4">
    <source>
        <dbReference type="ARBA" id="ARBA00022448"/>
    </source>
</evidence>
<dbReference type="InterPro" id="IPR011989">
    <property type="entry name" value="ARM-like"/>
</dbReference>
<dbReference type="OrthoDB" id="28053at2759"/>
<evidence type="ECO:0000256" key="8">
    <source>
        <dbReference type="ARBA" id="ARBA00023329"/>
    </source>
</evidence>
<comment type="subcellular location">
    <subcellularLocation>
        <location evidence="1">Cytoplasmic vesicle membrane</location>
    </subcellularLocation>
    <subcellularLocation>
        <location evidence="2">Golgi apparatus</location>
    </subcellularLocation>
</comment>
<dbReference type="Gene3D" id="2.60.40.1230">
    <property type="match status" value="1"/>
</dbReference>
<dbReference type="Pfam" id="PF02883">
    <property type="entry name" value="Alpha_adaptinC2"/>
    <property type="match status" value="1"/>
</dbReference>
<evidence type="ECO:0000256" key="7">
    <source>
        <dbReference type="ARBA" id="ARBA00023136"/>
    </source>
</evidence>
<dbReference type="GO" id="GO:0016491">
    <property type="term" value="F:oxidoreductase activity"/>
    <property type="evidence" value="ECO:0007669"/>
    <property type="project" value="InterPro"/>
</dbReference>
<evidence type="ECO:0000256" key="1">
    <source>
        <dbReference type="ARBA" id="ARBA00004156"/>
    </source>
</evidence>
<dbReference type="GO" id="GO:0006886">
    <property type="term" value="P:intracellular protein transport"/>
    <property type="evidence" value="ECO:0007669"/>
    <property type="project" value="InterPro"/>
</dbReference>
<dbReference type="InterPro" id="IPR008153">
    <property type="entry name" value="GAE_dom"/>
</dbReference>
<comment type="similarity">
    <text evidence="3">Belongs to the adaptor complexes large subunit family.</text>
</comment>
<keyword evidence="7" id="KW-0472">Membrane</keyword>
<dbReference type="SUPFAM" id="SSF63380">
    <property type="entry name" value="Riboflavin synthase domain-like"/>
    <property type="match status" value="1"/>
</dbReference>
<dbReference type="GO" id="GO:0016192">
    <property type="term" value="P:vesicle-mediated transport"/>
    <property type="evidence" value="ECO:0007669"/>
    <property type="project" value="InterPro"/>
</dbReference>
<dbReference type="EMBL" id="JAAGWQ010000008">
    <property type="protein sequence ID" value="KAF5679924.1"/>
    <property type="molecule type" value="Genomic_DNA"/>
</dbReference>
<feature type="domain" description="FAD-binding FR-type" evidence="13">
    <location>
        <begin position="868"/>
        <end position="976"/>
    </location>
</feature>
<feature type="compositionally biased region" description="Basic residues" evidence="11">
    <location>
        <begin position="609"/>
        <end position="620"/>
    </location>
</feature>
<dbReference type="Pfam" id="PF01602">
    <property type="entry name" value="Adaptin_N"/>
    <property type="match status" value="1"/>
</dbReference>
<feature type="domain" description="GAE" evidence="12">
    <location>
        <begin position="713"/>
        <end position="825"/>
    </location>
</feature>
<dbReference type="InterPro" id="IPR013041">
    <property type="entry name" value="Clathrin_app_Ig-like_sf"/>
</dbReference>
<dbReference type="Proteomes" id="UP000567885">
    <property type="component" value="Unassembled WGS sequence"/>
</dbReference>
<keyword evidence="5" id="KW-0653">Protein transport</keyword>
<organism evidence="14 15">
    <name type="scientific">Fusarium heterosporum</name>
    <dbReference type="NCBI Taxonomy" id="42747"/>
    <lineage>
        <taxon>Eukaryota</taxon>
        <taxon>Fungi</taxon>
        <taxon>Dikarya</taxon>
        <taxon>Ascomycota</taxon>
        <taxon>Pezizomycotina</taxon>
        <taxon>Sordariomycetes</taxon>
        <taxon>Hypocreomycetidae</taxon>
        <taxon>Hypocreales</taxon>
        <taxon>Nectriaceae</taxon>
        <taxon>Fusarium</taxon>
        <taxon>Fusarium heterosporum species complex</taxon>
    </lineage>
</organism>
<dbReference type="AlphaFoldDB" id="A0A8H5X3N2"/>
<dbReference type="InterPro" id="IPR050840">
    <property type="entry name" value="Adaptor_Complx_Large_Subunit"/>
</dbReference>
<evidence type="ECO:0000256" key="10">
    <source>
        <dbReference type="ARBA" id="ARBA00076192"/>
    </source>
</evidence>
<dbReference type="Gene3D" id="3.40.50.80">
    <property type="entry name" value="Nucleotide-binding domain of ferredoxin-NADP reductase (FNR) module"/>
    <property type="match status" value="1"/>
</dbReference>
<dbReference type="SMART" id="SM00809">
    <property type="entry name" value="Alpha_adaptinC2"/>
    <property type="match status" value="1"/>
</dbReference>
<dbReference type="InterPro" id="IPR016024">
    <property type="entry name" value="ARM-type_fold"/>
</dbReference>
<dbReference type="SUPFAM" id="SSF48371">
    <property type="entry name" value="ARM repeat"/>
    <property type="match status" value="1"/>
</dbReference>
<accession>A0A8H5X3N2</accession>
<dbReference type="SUPFAM" id="SSF49348">
    <property type="entry name" value="Clathrin adaptor appendage domain"/>
    <property type="match status" value="1"/>
</dbReference>
<evidence type="ECO:0000259" key="13">
    <source>
        <dbReference type="PROSITE" id="PS51384"/>
    </source>
</evidence>
<dbReference type="InterPro" id="IPR002553">
    <property type="entry name" value="Clathrin/coatomer_adapt-like_N"/>
</dbReference>
<dbReference type="SUPFAM" id="SSF52343">
    <property type="entry name" value="Ferredoxin reductase-like, C-terminal NADP-linked domain"/>
    <property type="match status" value="1"/>
</dbReference>
<dbReference type="InterPro" id="IPR017927">
    <property type="entry name" value="FAD-bd_FR_type"/>
</dbReference>
<evidence type="ECO:0000256" key="9">
    <source>
        <dbReference type="ARBA" id="ARBA00062546"/>
    </source>
</evidence>
<keyword evidence="6" id="KW-0333">Golgi apparatus</keyword>
<feature type="region of interest" description="Disordered" evidence="11">
    <location>
        <begin position="600"/>
        <end position="718"/>
    </location>
</feature>
<dbReference type="PROSITE" id="PS51384">
    <property type="entry name" value="FAD_FR"/>
    <property type="match status" value="1"/>
</dbReference>
<evidence type="ECO:0000256" key="11">
    <source>
        <dbReference type="SAM" id="MobiDB-lite"/>
    </source>
</evidence>
<dbReference type="CDD" id="cd00322">
    <property type="entry name" value="FNR_like"/>
    <property type="match status" value="1"/>
</dbReference>
<reference evidence="14 15" key="1">
    <citation type="submission" date="2020-05" db="EMBL/GenBank/DDBJ databases">
        <title>Identification and distribution of gene clusters putatively required for synthesis of sphingolipid metabolism inhibitors in phylogenetically diverse species of the filamentous fungus Fusarium.</title>
        <authorList>
            <person name="Kim H.-S."/>
            <person name="Busman M."/>
            <person name="Brown D.W."/>
            <person name="Divon H."/>
            <person name="Uhlig S."/>
            <person name="Proctor R.H."/>
        </authorList>
    </citation>
    <scope>NUCLEOTIDE SEQUENCE [LARGE SCALE GENOMIC DNA]</scope>
    <source>
        <strain evidence="14 15">NRRL 20693</strain>
    </source>
</reference>
<dbReference type="FunFam" id="1.25.10.10:FF:000030">
    <property type="entry name" value="AP-1 complex subunit gamma"/>
    <property type="match status" value="1"/>
</dbReference>
<dbReference type="GO" id="GO:0016482">
    <property type="term" value="P:cytosolic transport"/>
    <property type="evidence" value="ECO:0007669"/>
    <property type="project" value="UniProtKB-ARBA"/>
</dbReference>
<gene>
    <name evidence="14" type="ORF">FHETE_648</name>
</gene>
<dbReference type="InterPro" id="IPR001433">
    <property type="entry name" value="OxRdtase_FAD/NAD-bd"/>
</dbReference>
<name>A0A8H5X3N2_FUSHE</name>
<evidence type="ECO:0000313" key="15">
    <source>
        <dbReference type="Proteomes" id="UP000567885"/>
    </source>
</evidence>
<dbReference type="PROSITE" id="PS50180">
    <property type="entry name" value="GAE"/>
    <property type="match status" value="1"/>
</dbReference>
<comment type="subunit">
    <text evidence="9">Adaptor protein complex 1 (AP-1) is a heterotetramer composed of two large adaptins (gamma-type subunit APL4 and beta-type subunit APL2), a medium adaptin (mu-type subunit APM1) and a small adaptin (sigma-type subunit APS1). AP-1 interacts with clathrin.</text>
</comment>
<dbReference type="InterPro" id="IPR008152">
    <property type="entry name" value="Clathrin_a/b/g-adaptin_app_Ig"/>
</dbReference>
<dbReference type="Pfam" id="PF00175">
    <property type="entry name" value="NAD_binding_1"/>
    <property type="match status" value="1"/>
</dbReference>
<sequence>MSSLKQFIRNVRAAKTIADERAVIQKESAAIRASFREESHDPNIRRNNVAKLLYLFTLGERTHFGQIECLKLLASPRFADKRLGHLATSLLLDENQEVLTLVTNSLKNDLGHSNQYVVGLALCTLGNIASIEMSRDLFPEIETLVATANPYIRRKAALCAMRICRKVPDLQEHFIEKATQLLSDRNHGVLLCGLTLVTSLCEADEEEGGEEGIVEKFRSFVPGLVRTLKGLATSGYAPEHDVTGITDPFLQVKILHLLRVLAVGDAETSEQINDILAQVATNTESSKNVGNSILYEAVRTILDIEADSGLRVLGVNILGKFLTNRDNNIRYVALNTLIKVVAIEPNAVQRHRNTILECLRDPDISIRRRALDLSFTLINEGNVRVLIRELLAFLEVADNEFKPTMTSQIGIAADKFAPNKRWHFDTMLRVLSLAGNYVKEQILSSFVRLVATTPELQTYAVQKLYINLKKDITQESLTQAGAWCIGEYADALLKGGQYEEEELVQEVKEHEIVDLFSLILNSAYATQVSTEYIVTALMKLTTRFSDPAQIEKIRRLLQYHQTSLDIEIQQRVVEYGNLFSFDQVRRGVLEKMPIPQIKEESRVLGSAPSKKKTSNRKSKIIKPTEQDLLDIMDGPVASPAAPSTTNSDLLADILGGASSPPSASSPPPQQSNVSNIMDMFGSGPMPSAASPAPPSSNLDLMSPVSTPQPQASQAPAGIPCYNSNDLNVTFQIQRNAEGMIQAVAKFINTSGSVNLSNVSLQAAVPKSQKLQLLSISSSDLGPGAEATQMMRVSGCKGPLRLRLRIGCTHPTAGQVMDQVNWTEVCSFIAPLGWTSGLIIVNRTVFGPRAMSTQRSGHLERTAQQPRNETLLDVKIGRIDQINERIRLFRLQLESGPVNFSAGQWLDTYVPNNPKPGGFTITSSPHAAADPNSPYFELAVQDSPYNPPAAWLWRSPSEILGSQLQVRVGGSFVFPPNTIPLKEIRRVVFVAGGVGINPFTSMMSCIAEEAYRLDVQMLYATKLSAQGLADVLFLERIRAWFKEKKLSGNLKVFATGEHGCFTEDNGLEVFRRRLIIQDVREAVGKRGDECVVYVCGPAAMTDEIVGGLVRDGGIDEKRVILEKWW</sequence>
<dbReference type="Gene3D" id="2.40.30.10">
    <property type="entry name" value="Translation factors"/>
    <property type="match status" value="1"/>
</dbReference>
<dbReference type="Gene3D" id="1.25.10.10">
    <property type="entry name" value="Leucine-rich Repeat Variant"/>
    <property type="match status" value="1"/>
</dbReference>
<dbReference type="InterPro" id="IPR039261">
    <property type="entry name" value="FNR_nucleotide-bd"/>
</dbReference>
<evidence type="ECO:0000313" key="14">
    <source>
        <dbReference type="EMBL" id="KAF5679924.1"/>
    </source>
</evidence>
<keyword evidence="8" id="KW-0968">Cytoplasmic vesicle</keyword>